<keyword evidence="3" id="KW-0677">Repeat</keyword>
<dbReference type="InterPro" id="IPR036028">
    <property type="entry name" value="SH3-like_dom_sf"/>
</dbReference>
<feature type="compositionally biased region" description="Polar residues" evidence="5">
    <location>
        <begin position="53"/>
        <end position="72"/>
    </location>
</feature>
<feature type="compositionally biased region" description="Low complexity" evidence="5">
    <location>
        <begin position="1174"/>
        <end position="1191"/>
    </location>
</feature>
<dbReference type="SUPFAM" id="SSF49265">
    <property type="entry name" value="Fibronectin type III"/>
    <property type="match status" value="2"/>
</dbReference>
<dbReference type="PROSITE" id="PS50002">
    <property type="entry name" value="SH3"/>
    <property type="match status" value="3"/>
</dbReference>
<evidence type="ECO:0000256" key="5">
    <source>
        <dbReference type="SAM" id="MobiDB-lite"/>
    </source>
</evidence>
<dbReference type="Gene3D" id="2.60.40.10">
    <property type="entry name" value="Immunoglobulins"/>
    <property type="match status" value="3"/>
</dbReference>
<dbReference type="InterPro" id="IPR013783">
    <property type="entry name" value="Ig-like_fold"/>
</dbReference>
<gene>
    <name evidence="8" type="ORF">RDWZM_008110</name>
</gene>
<feature type="region of interest" description="Disordered" evidence="5">
    <location>
        <begin position="1214"/>
        <end position="1315"/>
    </location>
</feature>
<dbReference type="CDD" id="cd00063">
    <property type="entry name" value="FN3"/>
    <property type="match status" value="2"/>
</dbReference>
<dbReference type="InterPro" id="IPR040325">
    <property type="entry name" value="RIMBP1/2/3"/>
</dbReference>
<feature type="region of interest" description="Disordered" evidence="5">
    <location>
        <begin position="30"/>
        <end position="72"/>
    </location>
</feature>
<dbReference type="GO" id="GO:0007274">
    <property type="term" value="P:neuromuscular synaptic transmission"/>
    <property type="evidence" value="ECO:0007669"/>
    <property type="project" value="TreeGrafter"/>
</dbReference>
<feature type="region of interest" description="Disordered" evidence="5">
    <location>
        <begin position="1174"/>
        <end position="1193"/>
    </location>
</feature>
<evidence type="ECO:0000259" key="6">
    <source>
        <dbReference type="PROSITE" id="PS50002"/>
    </source>
</evidence>
<dbReference type="FunFam" id="2.60.40.10:FF:000072">
    <property type="entry name" value="RIMS-binding protein 2 isoform X1"/>
    <property type="match status" value="1"/>
</dbReference>
<dbReference type="FunFam" id="2.30.30.40:FF:000023">
    <property type="entry name" value="RIMS-binding protein 2 isoform F"/>
    <property type="match status" value="1"/>
</dbReference>
<dbReference type="Pfam" id="PF25523">
    <property type="entry name" value="Ig_RIMBP2"/>
    <property type="match status" value="1"/>
</dbReference>
<comment type="similarity">
    <text evidence="1">Belongs to the RIMBP family.</text>
</comment>
<evidence type="ECO:0000313" key="8">
    <source>
        <dbReference type="EMBL" id="KAJ6216953.1"/>
    </source>
</evidence>
<evidence type="ECO:0000256" key="2">
    <source>
        <dbReference type="ARBA" id="ARBA00022443"/>
    </source>
</evidence>
<dbReference type="EMBL" id="JAPWDV010000003">
    <property type="protein sequence ID" value="KAJ6216953.1"/>
    <property type="molecule type" value="Genomic_DNA"/>
</dbReference>
<evidence type="ECO:0000256" key="3">
    <source>
        <dbReference type="ARBA" id="ARBA00022737"/>
    </source>
</evidence>
<dbReference type="InterPro" id="IPR035753">
    <property type="entry name" value="RIM-BP_SH3_2"/>
</dbReference>
<sequence length="1315" mass="146432">MNTRRTVTSIMSKLEQDDKILAELESMDKMRCSSSRRKFTDDDRFKDPDEKSSSLPSLNNIKSSNMDESYDSSNYHKKVSNIESASSGSNLATELERIEKSLASVRADTSSLKRLDNWDTNKPLISAKHSTKIDNSSYSTLEKTLNSAADKHEKITTHRSGGVGSCGSNEHGSNLNLEELMEKLERDNKVLAELDKKCKTVSSSNSSVTSTAASIISSSLPSSMHITTTSTTNVTNSSHVVASNGSLSFLNQSKPNALISGSGVGIGAGAGSSYSSSHHGLSRPPTSNALQPFDSQLDELKQAEDIVDSIEIPNRGRCKVFIARYNYDPYKQSPNENPELEVQLMTGDFILVFGQLDRDGFYSGELMDGRRGLVPSNFIEKLTGEDLFEFQASVLYGHNRDNESESGSFPSEFYDAVISETLGHTNFQHLLAPDDFHRINDYIDLEECTDIDEDISDMDRAETDAAKTTVPPPQRLLLERQLHKSVLIGWLHPECPRPMIDHYQIYVDGVLKATIPSGDRTKALVEGVESTMPHRISVRAVDRSGRFSRDPGCTIVIGKSIPFAPCCVKASNITSESALISWIPCNSNFYHVVAVNSVEVRTVRPSVYKHLIMGLSANTLYRVSVRAKPGKLLCSDEKDPKKLEMLTTFVDFRTLPKSLPDPPVDIQVESGPQEGTLLVTWLPITLNQFGTSNNCPVTGYAVFAGHKKLAEIDSPTGDHALLSIGSLEYLHKKQVTVRTKSGENLSQDSMPCQIPDDLLKLPSTLNPNIVTKRIITQTHQPSDSESDTELTRLMHNVARRNKEFDIGQQQYLQSMDYKQPQNLNFDPRHKMMTNRQGNLANVRMGSRMGKMHHPNMPGVASQQQQQQSMFATNDPMTRISIPAIEITKETPSESVHPAESYSEEEFDASMKHRVYGPYHKRTGVSPMPPQRTRVISEFERSNFGPYNHMGVSHRRSQSQRDREHGVRWFVALFDYDPLSMSPNPDAAEEELPFQEGQLIKIYGDKDADGFYRGEANGRMGYVPCNMVSEVQYDVENDPRFRNNPNDPWGHWTIRRMVALYDYDPQELSPNPDSEMELAFRTGDVIYVYGDMDEDGFYHGELNGMRGLVPSNFLTEAPQVDLPSNLRHGQFSTMFQGSGTGIGNKQRPTSLDLNSNAPRFGQIGVNQQFAGQLQSQQTNQLQAPGQQAQQQQSTGMLGSLFASGKKILEEATTPLGARGPLAHPNQPHQPMMGHMPHQQGQVTMQQPQQPGQTQPLMQQQQQPHPQHPQHPQQPQQPQQSMNQFGQQQPFNPMAPGQVNAQGAPGLLSSMKNIFKL</sequence>
<keyword evidence="9" id="KW-1185">Reference proteome</keyword>
<evidence type="ECO:0008006" key="10">
    <source>
        <dbReference type="Google" id="ProtNLM"/>
    </source>
</evidence>
<dbReference type="InterPro" id="IPR057884">
    <property type="entry name" value="FN3_RIM-BP1/2/3"/>
</dbReference>
<name>A0A9Q0RIK3_BLOTA</name>
<dbReference type="InterPro" id="IPR001452">
    <property type="entry name" value="SH3_domain"/>
</dbReference>
<accession>A0A9Q0RIK3</accession>
<dbReference type="GO" id="GO:0045202">
    <property type="term" value="C:synapse"/>
    <property type="evidence" value="ECO:0007669"/>
    <property type="project" value="GOC"/>
</dbReference>
<feature type="compositionally biased region" description="Polar residues" evidence="5">
    <location>
        <begin position="1145"/>
        <end position="1156"/>
    </location>
</feature>
<comment type="caution">
    <text evidence="8">The sequence shown here is derived from an EMBL/GenBank/DDBJ whole genome shotgun (WGS) entry which is preliminary data.</text>
</comment>
<dbReference type="Gene3D" id="2.30.30.40">
    <property type="entry name" value="SH3 Domains"/>
    <property type="match status" value="3"/>
</dbReference>
<evidence type="ECO:0000313" key="9">
    <source>
        <dbReference type="Proteomes" id="UP001142055"/>
    </source>
</evidence>
<dbReference type="OMA" id="NIPQCYL"/>
<dbReference type="Proteomes" id="UP001142055">
    <property type="component" value="Chromosome 3"/>
</dbReference>
<dbReference type="PANTHER" id="PTHR14234">
    <property type="entry name" value="RIM BINDING PROTEIN-RELATED"/>
    <property type="match status" value="1"/>
</dbReference>
<feature type="domain" description="SH3" evidence="6">
    <location>
        <begin position="1051"/>
        <end position="1118"/>
    </location>
</feature>
<dbReference type="PROSITE" id="PS50853">
    <property type="entry name" value="FN3"/>
    <property type="match status" value="1"/>
</dbReference>
<dbReference type="CDD" id="cd12012">
    <property type="entry name" value="SH3_RIM-BP_2"/>
    <property type="match status" value="1"/>
</dbReference>
<dbReference type="InterPro" id="IPR036116">
    <property type="entry name" value="FN3_sf"/>
</dbReference>
<feature type="domain" description="SH3" evidence="6">
    <location>
        <begin position="316"/>
        <end position="384"/>
    </location>
</feature>
<feature type="domain" description="SH3" evidence="6">
    <location>
        <begin position="964"/>
        <end position="1032"/>
    </location>
</feature>
<dbReference type="Pfam" id="PF14604">
    <property type="entry name" value="SH3_9"/>
    <property type="match status" value="1"/>
</dbReference>
<organism evidence="8 9">
    <name type="scientific">Blomia tropicalis</name>
    <name type="common">Mite</name>
    <dbReference type="NCBI Taxonomy" id="40697"/>
    <lineage>
        <taxon>Eukaryota</taxon>
        <taxon>Metazoa</taxon>
        <taxon>Ecdysozoa</taxon>
        <taxon>Arthropoda</taxon>
        <taxon>Chelicerata</taxon>
        <taxon>Arachnida</taxon>
        <taxon>Acari</taxon>
        <taxon>Acariformes</taxon>
        <taxon>Sarcoptiformes</taxon>
        <taxon>Astigmata</taxon>
        <taxon>Glycyphagoidea</taxon>
        <taxon>Echimyopodidae</taxon>
        <taxon>Blomia</taxon>
    </lineage>
</organism>
<feature type="domain" description="Fibronectin type-III" evidence="7">
    <location>
        <begin position="472"/>
        <end position="563"/>
    </location>
</feature>
<keyword evidence="2 4" id="KW-0728">SH3 domain</keyword>
<dbReference type="SMART" id="SM00326">
    <property type="entry name" value="SH3"/>
    <property type="match status" value="3"/>
</dbReference>
<feature type="compositionally biased region" description="Low complexity" evidence="5">
    <location>
        <begin position="1234"/>
        <end position="1288"/>
    </location>
</feature>
<evidence type="ECO:0000259" key="7">
    <source>
        <dbReference type="PROSITE" id="PS50853"/>
    </source>
</evidence>
<dbReference type="Pfam" id="PF07653">
    <property type="entry name" value="SH3_2"/>
    <property type="match status" value="2"/>
</dbReference>
<evidence type="ECO:0000256" key="4">
    <source>
        <dbReference type="PROSITE-ProRule" id="PRU00192"/>
    </source>
</evidence>
<evidence type="ECO:0000256" key="1">
    <source>
        <dbReference type="ARBA" id="ARBA00010749"/>
    </source>
</evidence>
<dbReference type="CDD" id="cd12014">
    <property type="entry name" value="SH3_RIM-BP_1"/>
    <property type="match status" value="1"/>
</dbReference>
<dbReference type="InterPro" id="IPR003961">
    <property type="entry name" value="FN3_dom"/>
</dbReference>
<proteinExistence type="inferred from homology"/>
<dbReference type="SUPFAM" id="SSF50044">
    <property type="entry name" value="SH3-domain"/>
    <property type="match status" value="3"/>
</dbReference>
<reference evidence="8" key="1">
    <citation type="submission" date="2022-12" db="EMBL/GenBank/DDBJ databases">
        <title>Genome assemblies of Blomia tropicalis.</title>
        <authorList>
            <person name="Cui Y."/>
        </authorList>
    </citation>
    <scope>NUCLEOTIDE SEQUENCE</scope>
    <source>
        <tissue evidence="8">Adult mites</tissue>
    </source>
</reference>
<protein>
    <recommendedName>
        <fullName evidence="10">RIMS-binding protein 2</fullName>
    </recommendedName>
</protein>
<feature type="compositionally biased region" description="Basic and acidic residues" evidence="5">
    <location>
        <begin position="38"/>
        <end position="52"/>
    </location>
</feature>
<dbReference type="InterPro" id="IPR035755">
    <property type="entry name" value="RIM-BP_SH3_3"/>
</dbReference>
<feature type="region of interest" description="Disordered" evidence="5">
    <location>
        <begin position="1134"/>
        <end position="1158"/>
    </location>
</feature>
<dbReference type="PANTHER" id="PTHR14234:SF19">
    <property type="entry name" value="RIM-BINDING PROTEIN, ISOFORM F"/>
    <property type="match status" value="1"/>
</dbReference>
<dbReference type="CDD" id="cd12013">
    <property type="entry name" value="SH3_RIM-BP_3"/>
    <property type="match status" value="1"/>
</dbReference>
<dbReference type="FunFam" id="2.30.30.40:FF:000016">
    <property type="entry name" value="RIMS-binding protein 2 isoform X2"/>
    <property type="match status" value="1"/>
</dbReference>
<dbReference type="FunFam" id="2.30.30.40:FF:000006">
    <property type="entry name" value="RIMS-binding protein 2 isoform X1"/>
    <property type="match status" value="1"/>
</dbReference>
<dbReference type="SMART" id="SM00060">
    <property type="entry name" value="FN3"/>
    <property type="match status" value="3"/>
</dbReference>